<organism evidence="2">
    <name type="scientific">Rhizophora mucronata</name>
    <name type="common">Asiatic mangrove</name>
    <dbReference type="NCBI Taxonomy" id="61149"/>
    <lineage>
        <taxon>Eukaryota</taxon>
        <taxon>Viridiplantae</taxon>
        <taxon>Streptophyta</taxon>
        <taxon>Embryophyta</taxon>
        <taxon>Tracheophyta</taxon>
        <taxon>Spermatophyta</taxon>
        <taxon>Magnoliopsida</taxon>
        <taxon>eudicotyledons</taxon>
        <taxon>Gunneridae</taxon>
        <taxon>Pentapetalae</taxon>
        <taxon>rosids</taxon>
        <taxon>fabids</taxon>
        <taxon>Malpighiales</taxon>
        <taxon>Rhizophoraceae</taxon>
        <taxon>Rhizophora</taxon>
    </lineage>
</organism>
<proteinExistence type="predicted"/>
<keyword evidence="1" id="KW-0472">Membrane</keyword>
<sequence>MYENLESPAINTMIFLPRPLCRSVAHCPLYLHLFGLRLFHARVPSCWVLLSNSCYALLLYWLITLV</sequence>
<reference evidence="2" key="1">
    <citation type="submission" date="2018-02" db="EMBL/GenBank/DDBJ databases">
        <title>Rhizophora mucronata_Transcriptome.</title>
        <authorList>
            <person name="Meera S.P."/>
            <person name="Sreeshan A."/>
            <person name="Augustine A."/>
        </authorList>
    </citation>
    <scope>NUCLEOTIDE SEQUENCE</scope>
    <source>
        <tissue evidence="2">Leaf</tissue>
    </source>
</reference>
<dbReference type="AlphaFoldDB" id="A0A2P2QUW0"/>
<evidence type="ECO:0000256" key="1">
    <source>
        <dbReference type="SAM" id="Phobius"/>
    </source>
</evidence>
<evidence type="ECO:0000313" key="2">
    <source>
        <dbReference type="EMBL" id="MBX70757.1"/>
    </source>
</evidence>
<protein>
    <submittedName>
        <fullName evidence="2">Uncharacterized protein</fullName>
    </submittedName>
</protein>
<name>A0A2P2QUW0_RHIMU</name>
<dbReference type="EMBL" id="GGEC01090273">
    <property type="protein sequence ID" value="MBX70757.1"/>
    <property type="molecule type" value="Transcribed_RNA"/>
</dbReference>
<keyword evidence="1" id="KW-1133">Transmembrane helix</keyword>
<feature type="transmembrane region" description="Helical" evidence="1">
    <location>
        <begin position="46"/>
        <end position="63"/>
    </location>
</feature>
<keyword evidence="1" id="KW-0812">Transmembrane</keyword>
<accession>A0A2P2QUW0</accession>